<dbReference type="OrthoDB" id="433681at2"/>
<evidence type="ECO:0000313" key="2">
    <source>
        <dbReference type="EMBL" id="TCJ18706.1"/>
    </source>
</evidence>
<feature type="domain" description="Glycosyltransferase 2-like" evidence="1">
    <location>
        <begin position="11"/>
        <end position="125"/>
    </location>
</feature>
<dbReference type="AlphaFoldDB" id="A0A4R1BMW6"/>
<dbReference type="InterPro" id="IPR001173">
    <property type="entry name" value="Glyco_trans_2-like"/>
</dbReference>
<dbReference type="Proteomes" id="UP000295443">
    <property type="component" value="Unassembled WGS sequence"/>
</dbReference>
<evidence type="ECO:0000259" key="1">
    <source>
        <dbReference type="Pfam" id="PF00535"/>
    </source>
</evidence>
<dbReference type="InterPro" id="IPR029044">
    <property type="entry name" value="Nucleotide-diphossugar_trans"/>
</dbReference>
<name>A0A4R1BMW6_9PROT</name>
<dbReference type="PANTHER" id="PTHR22916">
    <property type="entry name" value="GLYCOSYLTRANSFERASE"/>
    <property type="match status" value="1"/>
</dbReference>
<proteinExistence type="predicted"/>
<dbReference type="RefSeq" id="WP_131444591.1">
    <property type="nucleotide sequence ID" value="NZ_SJZB01000009.1"/>
</dbReference>
<keyword evidence="3" id="KW-1185">Reference proteome</keyword>
<reference evidence="2 3" key="1">
    <citation type="submission" date="2019-03" db="EMBL/GenBank/DDBJ databases">
        <title>Genome sequence of Thiobacillaceae bacterium LSR1, a sulfur-oxidizing bacterium isolated from freshwater sediment.</title>
        <authorList>
            <person name="Li S."/>
        </authorList>
    </citation>
    <scope>NUCLEOTIDE SEQUENCE [LARGE SCALE GENOMIC DNA]</scope>
    <source>
        <strain evidence="2 3">LSR1</strain>
    </source>
</reference>
<sequence length="353" mass="39307">MPTVPDRPRVTVVVATYGRPDALVCALRSVRAQTCPDWRLVVVGDACGDATGAALAPFLGDRRIAYANLPWRCGEQALPNSAAMALADSDFIAFLNHDDLWLPDHLAVAIRQLEATGADFFVGRSAWVWDDAEAPDVLPPFASLSPRPRSFTAMFRTGLHYIEPVSAWVVRTDLARRVGPWRRSRDLFRTPIHDWAIRAGRRGARLAEAEAVTCIKFENHWRRPERRYETPAHAQEAVLRAIEDPAGRPGLEDCLRGLLDDPGAPGRRMRLSLAEPGNQVSAWLARGLLNRASARLYFLTGLDAYGLYCILTGVEKGRRMRKTLKMRTGETDLAPPPLARLVDFLRTALRDRA</sequence>
<keyword evidence="2" id="KW-0808">Transferase</keyword>
<dbReference type="EMBL" id="SJZB01000009">
    <property type="protein sequence ID" value="TCJ18706.1"/>
    <property type="molecule type" value="Genomic_DNA"/>
</dbReference>
<dbReference type="Gene3D" id="3.90.550.10">
    <property type="entry name" value="Spore Coat Polysaccharide Biosynthesis Protein SpsA, Chain A"/>
    <property type="match status" value="1"/>
</dbReference>
<protein>
    <submittedName>
        <fullName evidence="2">Glycosyltransferase family 2 protein</fullName>
    </submittedName>
</protein>
<organism evidence="2 3">
    <name type="scientific">Parasulfuritortus cantonensis</name>
    <dbReference type="NCBI Taxonomy" id="2528202"/>
    <lineage>
        <taxon>Bacteria</taxon>
        <taxon>Pseudomonadati</taxon>
        <taxon>Pseudomonadota</taxon>
        <taxon>Betaproteobacteria</taxon>
        <taxon>Nitrosomonadales</taxon>
        <taxon>Thiobacillaceae</taxon>
        <taxon>Parasulfuritortus</taxon>
    </lineage>
</organism>
<dbReference type="GO" id="GO:0016758">
    <property type="term" value="F:hexosyltransferase activity"/>
    <property type="evidence" value="ECO:0007669"/>
    <property type="project" value="UniProtKB-ARBA"/>
</dbReference>
<dbReference type="Pfam" id="PF00535">
    <property type="entry name" value="Glycos_transf_2"/>
    <property type="match status" value="1"/>
</dbReference>
<accession>A0A4R1BMW6</accession>
<dbReference type="PANTHER" id="PTHR22916:SF3">
    <property type="entry name" value="UDP-GLCNAC:BETAGAL BETA-1,3-N-ACETYLGLUCOSAMINYLTRANSFERASE-LIKE PROTEIN 1"/>
    <property type="match status" value="1"/>
</dbReference>
<dbReference type="SUPFAM" id="SSF53448">
    <property type="entry name" value="Nucleotide-diphospho-sugar transferases"/>
    <property type="match status" value="1"/>
</dbReference>
<gene>
    <name evidence="2" type="ORF">EZJ19_01785</name>
</gene>
<comment type="caution">
    <text evidence="2">The sequence shown here is derived from an EMBL/GenBank/DDBJ whole genome shotgun (WGS) entry which is preliminary data.</text>
</comment>
<evidence type="ECO:0000313" key="3">
    <source>
        <dbReference type="Proteomes" id="UP000295443"/>
    </source>
</evidence>